<dbReference type="STRING" id="41875.K8FB84"/>
<dbReference type="AlphaFoldDB" id="K8FB84"/>
<feature type="compositionally biased region" description="Acidic residues" evidence="1">
    <location>
        <begin position="48"/>
        <end position="82"/>
    </location>
</feature>
<keyword evidence="2" id="KW-0812">Transmembrane</keyword>
<feature type="transmembrane region" description="Helical" evidence="2">
    <location>
        <begin position="12"/>
        <end position="30"/>
    </location>
</feature>
<gene>
    <name evidence="3" type="ordered locus">Bathy12g02170</name>
</gene>
<reference evidence="3 4" key="1">
    <citation type="submission" date="2011-10" db="EMBL/GenBank/DDBJ databases">
        <authorList>
            <person name="Genoscope - CEA"/>
        </authorList>
    </citation>
    <scope>NUCLEOTIDE SEQUENCE [LARGE SCALE GENOMIC DNA]</scope>
    <source>
        <strain evidence="3 4">RCC 1105</strain>
    </source>
</reference>
<dbReference type="OrthoDB" id="119121at2759"/>
<evidence type="ECO:0000256" key="1">
    <source>
        <dbReference type="SAM" id="MobiDB-lite"/>
    </source>
</evidence>
<keyword evidence="2" id="KW-1133">Transmembrane helix</keyword>
<dbReference type="GeneID" id="19012487"/>
<feature type="compositionally biased region" description="Basic and acidic residues" evidence="1">
    <location>
        <begin position="127"/>
        <end position="154"/>
    </location>
</feature>
<accession>K8FB84</accession>
<protein>
    <submittedName>
        <fullName evidence="3">Unnamed protein product</fullName>
    </submittedName>
</protein>
<feature type="compositionally biased region" description="Basic and acidic residues" evidence="1">
    <location>
        <begin position="111"/>
        <end position="120"/>
    </location>
</feature>
<organism evidence="3 4">
    <name type="scientific">Bathycoccus prasinos</name>
    <dbReference type="NCBI Taxonomy" id="41875"/>
    <lineage>
        <taxon>Eukaryota</taxon>
        <taxon>Viridiplantae</taxon>
        <taxon>Chlorophyta</taxon>
        <taxon>Mamiellophyceae</taxon>
        <taxon>Mamiellales</taxon>
        <taxon>Bathycoccaceae</taxon>
        <taxon>Bathycoccus</taxon>
    </lineage>
</organism>
<dbReference type="PANTHER" id="PTHR37204">
    <property type="entry name" value="TRANSMEMBRANE PROTEIN"/>
    <property type="match status" value="1"/>
</dbReference>
<evidence type="ECO:0000256" key="2">
    <source>
        <dbReference type="SAM" id="Phobius"/>
    </source>
</evidence>
<feature type="compositionally biased region" description="Acidic residues" evidence="1">
    <location>
        <begin position="162"/>
        <end position="177"/>
    </location>
</feature>
<feature type="region of interest" description="Disordered" evidence="1">
    <location>
        <begin position="362"/>
        <end position="403"/>
    </location>
</feature>
<dbReference type="EMBL" id="FO082267">
    <property type="protein sequence ID" value="CCO18858.1"/>
    <property type="molecule type" value="Genomic_DNA"/>
</dbReference>
<dbReference type="PANTHER" id="PTHR37204:SF1">
    <property type="entry name" value="TRANSMEMBRANE PROTEIN"/>
    <property type="match status" value="1"/>
</dbReference>
<dbReference type="KEGG" id="bpg:Bathy12g02170"/>
<feature type="compositionally biased region" description="Basic residues" evidence="1">
    <location>
        <begin position="89"/>
        <end position="98"/>
    </location>
</feature>
<evidence type="ECO:0000313" key="4">
    <source>
        <dbReference type="Proteomes" id="UP000198341"/>
    </source>
</evidence>
<dbReference type="RefSeq" id="XP_007509743.1">
    <property type="nucleotide sequence ID" value="XM_007509681.1"/>
</dbReference>
<feature type="region of interest" description="Disordered" evidence="1">
    <location>
        <begin position="38"/>
        <end position="194"/>
    </location>
</feature>
<keyword evidence="2" id="KW-0472">Membrane</keyword>
<keyword evidence="4" id="KW-1185">Reference proteome</keyword>
<feature type="region of interest" description="Disordered" evidence="1">
    <location>
        <begin position="415"/>
        <end position="435"/>
    </location>
</feature>
<evidence type="ECO:0000313" key="3">
    <source>
        <dbReference type="EMBL" id="CCO18858.1"/>
    </source>
</evidence>
<dbReference type="Proteomes" id="UP000198341">
    <property type="component" value="Chromosome 12"/>
</dbReference>
<name>K8FB84_9CHLO</name>
<sequence>MPTTTSSYFTKFAKYAFIAFALTGTAYYAYKQGYLQEDDFDGTNLSPLEDDDEKEEEDNTEEEEEEEEEDNKEETFDVESVVELETANLKRRGARGKPPRSPPPPLMRNNRVKEAEEAEGKNGTTNRSEREERKLSKGHRNDRMKRGFLNEKKLSSSGLFGDGDDEEDPEKEEEEEDVPKKATTTTKESRKRELAMKSPLQLIYRNIRKDLIISKSFDVSAIEATRSLFHFEPFPGVGVWPVKYDDMKMFPMKSSCSRLIVLSVFDDAPSLAASGTAIVSELSKLMMGFGGDRIDDEEEEEEENEGNATKVKQRPMFVCNRAQYHVTMFFFSRPIEGMTREEPVEFLIDGSGVADTQREVLAKKNDEEIEPPSTPPPSARTIEKQPSIPKGLGETVLPDKPKPRVKRSVAQNYDRVLSPPTPMSKLKPPSAISSAENLAHASTPISSTQSKFKRSASGAILDEATKAQEVLQTCEPVELVVDRVVLATSGALLLCFDDVDDSLKKCRASLASNAVGVRGVQQTSTAHCTLARILPNAGDERLSDFELKQIDQLLTKWTKKLKGAKMTCPKAWYVREERFSSVDGDKVRLRFKE</sequence>
<proteinExistence type="predicted"/>